<dbReference type="NCBIfam" id="NF006719">
    <property type="entry name" value="PRK09257.1"/>
    <property type="match status" value="1"/>
</dbReference>
<dbReference type="GO" id="GO:0006533">
    <property type="term" value="P:L-aspartate catabolic process"/>
    <property type="evidence" value="ECO:0007669"/>
    <property type="project" value="TreeGrafter"/>
</dbReference>
<keyword evidence="5 8" id="KW-0808">Transferase</keyword>
<dbReference type="SUPFAM" id="SSF53383">
    <property type="entry name" value="PLP-dependent transferases"/>
    <property type="match status" value="1"/>
</dbReference>
<dbReference type="InterPro" id="IPR004839">
    <property type="entry name" value="Aminotransferase_I/II_large"/>
</dbReference>
<evidence type="ECO:0000256" key="7">
    <source>
        <dbReference type="ARBA" id="ARBA00049185"/>
    </source>
</evidence>
<organism evidence="10 11">
    <name type="scientific">Sistotremastrum niveocremeum HHB9708</name>
    <dbReference type="NCBI Taxonomy" id="1314777"/>
    <lineage>
        <taxon>Eukaryota</taxon>
        <taxon>Fungi</taxon>
        <taxon>Dikarya</taxon>
        <taxon>Basidiomycota</taxon>
        <taxon>Agaricomycotina</taxon>
        <taxon>Agaricomycetes</taxon>
        <taxon>Sistotremastrales</taxon>
        <taxon>Sistotremastraceae</taxon>
        <taxon>Sertulicium</taxon>
        <taxon>Sertulicium niveocremeum</taxon>
    </lineage>
</organism>
<comment type="catalytic activity">
    <reaction evidence="7 8">
        <text>L-aspartate + 2-oxoglutarate = oxaloacetate + L-glutamate</text>
        <dbReference type="Rhea" id="RHEA:21824"/>
        <dbReference type="ChEBI" id="CHEBI:16452"/>
        <dbReference type="ChEBI" id="CHEBI:16810"/>
        <dbReference type="ChEBI" id="CHEBI:29985"/>
        <dbReference type="ChEBI" id="CHEBI:29991"/>
        <dbReference type="EC" id="2.6.1.1"/>
    </reaction>
</comment>
<dbReference type="Pfam" id="PF00155">
    <property type="entry name" value="Aminotran_1_2"/>
    <property type="match status" value="1"/>
</dbReference>
<evidence type="ECO:0000256" key="8">
    <source>
        <dbReference type="RuleBase" id="RU000480"/>
    </source>
</evidence>
<gene>
    <name evidence="10" type="ORF">SISNIDRAFT_428086</name>
</gene>
<comment type="subunit">
    <text evidence="3 8">Homodimer.</text>
</comment>
<dbReference type="Gene3D" id="3.90.1150.10">
    <property type="entry name" value="Aspartate Aminotransferase, domain 1"/>
    <property type="match status" value="1"/>
</dbReference>
<evidence type="ECO:0000256" key="5">
    <source>
        <dbReference type="ARBA" id="ARBA00022679"/>
    </source>
</evidence>
<dbReference type="Gene3D" id="3.40.640.10">
    <property type="entry name" value="Type I PLP-dependent aspartate aminotransferase-like (Major domain)"/>
    <property type="match status" value="1"/>
</dbReference>
<comment type="miscellaneous">
    <text evidence="8">In eukaryotes there are cytoplasmic, mitochondrial and chloroplastic isozymes.</text>
</comment>
<evidence type="ECO:0000256" key="3">
    <source>
        <dbReference type="ARBA" id="ARBA00011738"/>
    </source>
</evidence>
<comment type="similarity">
    <text evidence="2">Belongs to the class-I pyridoxal-phosphate-dependent aminotransferase family.</text>
</comment>
<dbReference type="EMBL" id="KV419407">
    <property type="protein sequence ID" value="KZS93447.1"/>
    <property type="molecule type" value="Genomic_DNA"/>
</dbReference>
<evidence type="ECO:0000256" key="6">
    <source>
        <dbReference type="ARBA" id="ARBA00022898"/>
    </source>
</evidence>
<dbReference type="InterPro" id="IPR015422">
    <property type="entry name" value="PyrdxlP-dep_Trfase_small"/>
</dbReference>
<dbReference type="Proteomes" id="UP000076722">
    <property type="component" value="Unassembled WGS sequence"/>
</dbReference>
<dbReference type="FunFam" id="3.90.1150.10:FF:000001">
    <property type="entry name" value="Aspartate aminotransferase"/>
    <property type="match status" value="1"/>
</dbReference>
<dbReference type="FunFam" id="3.40.640.10:FF:000026">
    <property type="entry name" value="Aspartate aminotransferase"/>
    <property type="match status" value="1"/>
</dbReference>
<dbReference type="EC" id="2.6.1.1" evidence="8"/>
<name>A0A164UQA8_9AGAM</name>
<evidence type="ECO:0000313" key="10">
    <source>
        <dbReference type="EMBL" id="KZS93447.1"/>
    </source>
</evidence>
<dbReference type="InterPro" id="IPR000796">
    <property type="entry name" value="Asp_trans"/>
</dbReference>
<dbReference type="AlphaFoldDB" id="A0A164UQA8"/>
<dbReference type="PRINTS" id="PR00799">
    <property type="entry name" value="TRANSAMINASE"/>
</dbReference>
<dbReference type="InterPro" id="IPR015421">
    <property type="entry name" value="PyrdxlP-dep_Trfase_major"/>
</dbReference>
<feature type="domain" description="Aminotransferase class I/classII large" evidence="9">
    <location>
        <begin position="46"/>
        <end position="413"/>
    </location>
</feature>
<dbReference type="GO" id="GO:0030170">
    <property type="term" value="F:pyridoxal phosphate binding"/>
    <property type="evidence" value="ECO:0007669"/>
    <property type="project" value="InterPro"/>
</dbReference>
<dbReference type="InterPro" id="IPR004838">
    <property type="entry name" value="NHTrfase_class1_PyrdxlP-BS"/>
</dbReference>
<keyword evidence="11" id="KW-1185">Reference proteome</keyword>
<reference evidence="10 11" key="1">
    <citation type="journal article" date="2016" name="Mol. Biol. Evol.">
        <title>Comparative Genomics of Early-Diverging Mushroom-Forming Fungi Provides Insights into the Origins of Lignocellulose Decay Capabilities.</title>
        <authorList>
            <person name="Nagy L.G."/>
            <person name="Riley R."/>
            <person name="Tritt A."/>
            <person name="Adam C."/>
            <person name="Daum C."/>
            <person name="Floudas D."/>
            <person name="Sun H."/>
            <person name="Yadav J.S."/>
            <person name="Pangilinan J."/>
            <person name="Larsson K.H."/>
            <person name="Matsuura K."/>
            <person name="Barry K."/>
            <person name="Labutti K."/>
            <person name="Kuo R."/>
            <person name="Ohm R.A."/>
            <person name="Bhattacharya S.S."/>
            <person name="Shirouzu T."/>
            <person name="Yoshinaga Y."/>
            <person name="Martin F.M."/>
            <person name="Grigoriev I.V."/>
            <person name="Hibbett D.S."/>
        </authorList>
    </citation>
    <scope>NUCLEOTIDE SEQUENCE [LARGE SCALE GENOMIC DNA]</scope>
    <source>
        <strain evidence="10 11">HHB9708</strain>
    </source>
</reference>
<evidence type="ECO:0000256" key="1">
    <source>
        <dbReference type="ARBA" id="ARBA00001933"/>
    </source>
</evidence>
<sequence length="422" mass="46105">MLSATRALPRARVALRSASTWSAVPAGPPDPILGVTEAFKADKDPRKINLGVGAYRDENGKPYVLPSVKKAEELITAAKGDKEYLPITGLSDYTKLAAKLAYGPDSKPLHENRIAITQSISGTGALRIGGAFLARHYPHSKVIYLPKPSWGNHTPIFRDSGLEVRGYRYFDKETVGLDFAGLKEDLLAAPEKAIVLLHACAHNPTGIDPTAEQWKEISDIVKEKQLFPFFDMAYQGFASGSTTKDAFAVRHFVEQGHQIALSQSFAKNMGLYGERVGAFSLTTESPEEKARVDSQLKIVIRPMYSNPPIHGARIAGTILGSSELYPQWEAEVKGMADRIISMRDSLYNSLTHNLKTPGEWGHIKSQIGMFSFTGLTPPQTKALAEKAHVYMTADGRISMAGLNSGNIDYFAESVNKAVRGDL</sequence>
<comment type="cofactor">
    <cofactor evidence="1">
        <name>pyridoxal 5'-phosphate</name>
        <dbReference type="ChEBI" id="CHEBI:597326"/>
    </cofactor>
</comment>
<evidence type="ECO:0000256" key="2">
    <source>
        <dbReference type="ARBA" id="ARBA00007441"/>
    </source>
</evidence>
<dbReference type="PANTHER" id="PTHR11879">
    <property type="entry name" value="ASPARTATE AMINOTRANSFERASE"/>
    <property type="match status" value="1"/>
</dbReference>
<dbReference type="GO" id="GO:0005739">
    <property type="term" value="C:mitochondrion"/>
    <property type="evidence" value="ECO:0007669"/>
    <property type="project" value="TreeGrafter"/>
</dbReference>
<dbReference type="OrthoDB" id="6752799at2759"/>
<protein>
    <recommendedName>
        <fullName evidence="8">Aspartate aminotransferase</fullName>
        <ecNumber evidence="8">2.6.1.1</ecNumber>
    </recommendedName>
</protein>
<accession>A0A164UQA8</accession>
<dbReference type="PANTHER" id="PTHR11879:SF22">
    <property type="entry name" value="ASPARTATE AMINOTRANSFERASE, MITOCHONDRIAL"/>
    <property type="match status" value="1"/>
</dbReference>
<evidence type="ECO:0000259" key="9">
    <source>
        <dbReference type="Pfam" id="PF00155"/>
    </source>
</evidence>
<dbReference type="GO" id="GO:0004069">
    <property type="term" value="F:L-aspartate:2-oxoglutarate aminotransferase activity"/>
    <property type="evidence" value="ECO:0007669"/>
    <property type="project" value="UniProtKB-EC"/>
</dbReference>
<dbReference type="STRING" id="1314777.A0A164UQA8"/>
<dbReference type="InterPro" id="IPR015424">
    <property type="entry name" value="PyrdxlP-dep_Trfase"/>
</dbReference>
<evidence type="ECO:0000256" key="4">
    <source>
        <dbReference type="ARBA" id="ARBA00022576"/>
    </source>
</evidence>
<dbReference type="CDD" id="cd00609">
    <property type="entry name" value="AAT_like"/>
    <property type="match status" value="1"/>
</dbReference>
<keyword evidence="4 8" id="KW-0032">Aminotransferase</keyword>
<evidence type="ECO:0000313" key="11">
    <source>
        <dbReference type="Proteomes" id="UP000076722"/>
    </source>
</evidence>
<keyword evidence="6" id="KW-0663">Pyridoxal phosphate</keyword>
<proteinExistence type="inferred from homology"/>
<dbReference type="PROSITE" id="PS00105">
    <property type="entry name" value="AA_TRANSFER_CLASS_1"/>
    <property type="match status" value="1"/>
</dbReference>